<evidence type="ECO:0000256" key="1">
    <source>
        <dbReference type="SAM" id="MobiDB-lite"/>
    </source>
</evidence>
<keyword evidence="3" id="KW-1185">Reference proteome</keyword>
<organism evidence="2 3">
    <name type="scientific">Halovivax ruber (strain DSM 18193 / JCM 13892 / XH-70)</name>
    <dbReference type="NCBI Taxonomy" id="797302"/>
    <lineage>
        <taxon>Archaea</taxon>
        <taxon>Methanobacteriati</taxon>
        <taxon>Methanobacteriota</taxon>
        <taxon>Stenosarchaea group</taxon>
        <taxon>Halobacteria</taxon>
        <taxon>Halobacteriales</taxon>
        <taxon>Natrialbaceae</taxon>
        <taxon>Halovivax</taxon>
    </lineage>
</organism>
<gene>
    <name evidence="2" type="ordered locus">Halru_0578</name>
</gene>
<dbReference type="HOGENOM" id="CLU_1222498_0_0_2"/>
<feature type="compositionally biased region" description="Acidic residues" evidence="1">
    <location>
        <begin position="51"/>
        <end position="60"/>
    </location>
</feature>
<dbReference type="KEGG" id="hru:Halru_0578"/>
<accession>L0IAE2</accession>
<dbReference type="AlphaFoldDB" id="L0IAE2"/>
<dbReference type="OrthoDB" id="380763at2157"/>
<feature type="region of interest" description="Disordered" evidence="1">
    <location>
        <begin position="22"/>
        <end position="74"/>
    </location>
</feature>
<reference evidence="2" key="1">
    <citation type="submission" date="2011-09" db="EMBL/GenBank/DDBJ databases">
        <title>Complete sequence of Halovivax ruber XH-70.</title>
        <authorList>
            <consortium name="US DOE Joint Genome Institute"/>
            <person name="Lucas S."/>
            <person name="Han J."/>
            <person name="Lapidus A."/>
            <person name="Cheng J.-F."/>
            <person name="Goodwin L."/>
            <person name="Pitluck S."/>
            <person name="Peters L."/>
            <person name="Mikhailova N."/>
            <person name="Davenport K."/>
            <person name="Detter J.C."/>
            <person name="Han C."/>
            <person name="Tapia R."/>
            <person name="Land M."/>
            <person name="Hauser L."/>
            <person name="Kyrpides N."/>
            <person name="Ivanova N."/>
            <person name="Pagani I."/>
            <person name="Sproer C."/>
            <person name="Anderson I."/>
            <person name="Woyke T."/>
        </authorList>
    </citation>
    <scope>NUCLEOTIDE SEQUENCE</scope>
    <source>
        <strain evidence="2">XH-70</strain>
    </source>
</reference>
<dbReference type="PROSITE" id="PS51257">
    <property type="entry name" value="PROKAR_LIPOPROTEIN"/>
    <property type="match status" value="1"/>
</dbReference>
<sequence length="226" mass="23406">MHRRRTLASVATLLAATVGGCLRDRIGSGGGPAGPDDPRGNDSSDSPTESNESDGDESDDGSSGTDSSGDDSSIELSDYAVSDYVVEPTVDSGDETDVWGVYLASRSAADAAFTAATGSDADAVRAFVSETAFDDGETLLFVRALAPQTCYALELDDEPTVDEAGRPQVSLAVTRTAPPEDLCGEAITPVSVLVRLAFARTVPNTLSVTVSGRGDQPTELELQAIR</sequence>
<evidence type="ECO:0008006" key="4">
    <source>
        <dbReference type="Google" id="ProtNLM"/>
    </source>
</evidence>
<dbReference type="Proteomes" id="UP000010846">
    <property type="component" value="Chromosome"/>
</dbReference>
<dbReference type="EMBL" id="CP003050">
    <property type="protein sequence ID" value="AGB15211.1"/>
    <property type="molecule type" value="Genomic_DNA"/>
</dbReference>
<dbReference type="eggNOG" id="arCOG01023">
    <property type="taxonomic scope" value="Archaea"/>
</dbReference>
<evidence type="ECO:0000313" key="3">
    <source>
        <dbReference type="Proteomes" id="UP000010846"/>
    </source>
</evidence>
<evidence type="ECO:0000313" key="2">
    <source>
        <dbReference type="EMBL" id="AGB15211.1"/>
    </source>
</evidence>
<protein>
    <recommendedName>
        <fullName evidence="4">Lipoprotein</fullName>
    </recommendedName>
</protein>
<name>L0IAE2_HALRX</name>
<dbReference type="STRING" id="797302.Halru_0578"/>
<proteinExistence type="predicted"/>